<keyword evidence="5" id="KW-1185">Reference proteome</keyword>
<keyword evidence="1" id="KW-0862">Zinc</keyword>
<evidence type="ECO:0000259" key="2">
    <source>
        <dbReference type="PROSITE" id="PS50158"/>
    </source>
</evidence>
<dbReference type="Proteomes" id="UP001151760">
    <property type="component" value="Unassembled WGS sequence"/>
</dbReference>
<accession>A0ABQ5INZ8</accession>
<evidence type="ECO:0000256" key="1">
    <source>
        <dbReference type="PROSITE-ProRule" id="PRU00047"/>
    </source>
</evidence>
<dbReference type="Gene3D" id="3.30.420.10">
    <property type="entry name" value="Ribonuclease H-like superfamily/Ribonuclease H"/>
    <property type="match status" value="1"/>
</dbReference>
<dbReference type="PROSITE" id="PS50994">
    <property type="entry name" value="INTEGRASE"/>
    <property type="match status" value="1"/>
</dbReference>
<sequence>MNNVNNGNGNFGNGNGGNGNGGNNNRCTYKEFLACKPRDFDRKGGAISLTRWIKKMESVMDISGCANNQKVKYAASFLINKALTWWNTQIQARGRDATLGMIYFKALLVEEFCLSNEMEKLESKFYNHAMRIGRRLKDQASKEARGLTIRGRRQAALINAVKMGNSWRACYECGSPVHLHNTCPKLNLAPGQVGNCLTIKGNLNPRNNRYRLTIDGNQNPRINENQVRGRAFNVNAIESRQDPNIVTVANGKKIETDRIIRRCVLELGDSWFTIDLIPFGHGSFDVILEIDWLSKHKVEIVFHEKVVRIPLASGKVLQVQGERTEESLKSLNSTKTDEQKLDDIPIMRDFPNVFPQDLSGLLPHQQVEFRIDLVPGATPIAKSLYRLAPSKMQELSEQLQELQDKVFIRPSHSPGGAPVLFVKKKDVYGGSRGSFEVSFVAAEEGEVIEAVKNWKAPKSPSKIRLFLGLPDRLTKSAHFLAIRKDYKMDKLERLYIDEIVARHEVPVSIISDRVGRFTSRFRQTLQKALGMRLDMSTDYHPQIDGQSGCTIQTLEDMLRACVINFKGSWDTHLPLAEFSFNNSYDSSIRCAPFEALYRRINRLFFRLRSERVD</sequence>
<keyword evidence="4" id="KW-0548">Nucleotidyltransferase</keyword>
<dbReference type="SUPFAM" id="SSF53098">
    <property type="entry name" value="Ribonuclease H-like"/>
    <property type="match status" value="1"/>
</dbReference>
<dbReference type="CDD" id="cd00303">
    <property type="entry name" value="retropepsin_like"/>
    <property type="match status" value="1"/>
</dbReference>
<organism evidence="4 5">
    <name type="scientific">Tanacetum coccineum</name>
    <dbReference type="NCBI Taxonomy" id="301880"/>
    <lineage>
        <taxon>Eukaryota</taxon>
        <taxon>Viridiplantae</taxon>
        <taxon>Streptophyta</taxon>
        <taxon>Embryophyta</taxon>
        <taxon>Tracheophyta</taxon>
        <taxon>Spermatophyta</taxon>
        <taxon>Magnoliopsida</taxon>
        <taxon>eudicotyledons</taxon>
        <taxon>Gunneridae</taxon>
        <taxon>Pentapetalae</taxon>
        <taxon>asterids</taxon>
        <taxon>campanulids</taxon>
        <taxon>Asterales</taxon>
        <taxon>Asteraceae</taxon>
        <taxon>Asteroideae</taxon>
        <taxon>Anthemideae</taxon>
        <taxon>Anthemidinae</taxon>
        <taxon>Tanacetum</taxon>
    </lineage>
</organism>
<dbReference type="PANTHER" id="PTHR15503">
    <property type="entry name" value="LDOC1 RELATED"/>
    <property type="match status" value="1"/>
</dbReference>
<dbReference type="InterPro" id="IPR012337">
    <property type="entry name" value="RNaseH-like_sf"/>
</dbReference>
<gene>
    <name evidence="4" type="ORF">Tco_1112273</name>
</gene>
<keyword evidence="1" id="KW-0863">Zinc-finger</keyword>
<dbReference type="Pfam" id="PF08284">
    <property type="entry name" value="RVP_2"/>
    <property type="match status" value="1"/>
</dbReference>
<feature type="domain" description="CCHC-type" evidence="2">
    <location>
        <begin position="170"/>
        <end position="185"/>
    </location>
</feature>
<keyword evidence="4" id="KW-0808">Transferase</keyword>
<name>A0ABQ5INZ8_9ASTR</name>
<protein>
    <submittedName>
        <fullName evidence="4">Reverse transcriptase domain-containing protein</fullName>
    </submittedName>
</protein>
<evidence type="ECO:0000313" key="5">
    <source>
        <dbReference type="Proteomes" id="UP001151760"/>
    </source>
</evidence>
<dbReference type="InterPro" id="IPR021109">
    <property type="entry name" value="Peptidase_aspartic_dom_sf"/>
</dbReference>
<dbReference type="InterPro" id="IPR001584">
    <property type="entry name" value="Integrase_cat-core"/>
</dbReference>
<dbReference type="InterPro" id="IPR001878">
    <property type="entry name" value="Znf_CCHC"/>
</dbReference>
<evidence type="ECO:0000259" key="3">
    <source>
        <dbReference type="PROSITE" id="PS50994"/>
    </source>
</evidence>
<proteinExistence type="predicted"/>
<dbReference type="InterPro" id="IPR032567">
    <property type="entry name" value="RTL1-rel"/>
</dbReference>
<keyword evidence="1" id="KW-0479">Metal-binding</keyword>
<evidence type="ECO:0000313" key="4">
    <source>
        <dbReference type="EMBL" id="GJU01935.1"/>
    </source>
</evidence>
<dbReference type="PANTHER" id="PTHR15503:SF45">
    <property type="entry name" value="RNA-DIRECTED DNA POLYMERASE HOMOLOG"/>
    <property type="match status" value="1"/>
</dbReference>
<dbReference type="Gene3D" id="3.10.10.10">
    <property type="entry name" value="HIV Type 1 Reverse Transcriptase, subunit A, domain 1"/>
    <property type="match status" value="1"/>
</dbReference>
<reference evidence="4" key="2">
    <citation type="submission" date="2022-01" db="EMBL/GenBank/DDBJ databases">
        <authorList>
            <person name="Yamashiro T."/>
            <person name="Shiraishi A."/>
            <person name="Satake H."/>
            <person name="Nakayama K."/>
        </authorList>
    </citation>
    <scope>NUCLEOTIDE SEQUENCE</scope>
</reference>
<dbReference type="InterPro" id="IPR043502">
    <property type="entry name" value="DNA/RNA_pol_sf"/>
</dbReference>
<dbReference type="EMBL" id="BQNB010021011">
    <property type="protein sequence ID" value="GJU01935.1"/>
    <property type="molecule type" value="Genomic_DNA"/>
</dbReference>
<feature type="domain" description="Integrase catalytic" evidence="3">
    <location>
        <begin position="440"/>
        <end position="600"/>
    </location>
</feature>
<dbReference type="SUPFAM" id="SSF56672">
    <property type="entry name" value="DNA/RNA polymerases"/>
    <property type="match status" value="1"/>
</dbReference>
<dbReference type="PROSITE" id="PS50158">
    <property type="entry name" value="ZF_CCHC"/>
    <property type="match status" value="1"/>
</dbReference>
<keyword evidence="4" id="KW-0695">RNA-directed DNA polymerase</keyword>
<dbReference type="GO" id="GO:0003964">
    <property type="term" value="F:RNA-directed DNA polymerase activity"/>
    <property type="evidence" value="ECO:0007669"/>
    <property type="project" value="UniProtKB-KW"/>
</dbReference>
<reference evidence="4" key="1">
    <citation type="journal article" date="2022" name="Int. J. Mol. Sci.">
        <title>Draft Genome of Tanacetum Coccineum: Genomic Comparison of Closely Related Tanacetum-Family Plants.</title>
        <authorList>
            <person name="Yamashiro T."/>
            <person name="Shiraishi A."/>
            <person name="Nakayama K."/>
            <person name="Satake H."/>
        </authorList>
    </citation>
    <scope>NUCLEOTIDE SEQUENCE</scope>
</reference>
<dbReference type="Gene3D" id="2.40.70.10">
    <property type="entry name" value="Acid Proteases"/>
    <property type="match status" value="1"/>
</dbReference>
<comment type="caution">
    <text evidence="4">The sequence shown here is derived from an EMBL/GenBank/DDBJ whole genome shotgun (WGS) entry which is preliminary data.</text>
</comment>
<dbReference type="InterPro" id="IPR036397">
    <property type="entry name" value="RNaseH_sf"/>
</dbReference>